<reference evidence="1" key="1">
    <citation type="submission" date="2018-07" db="EMBL/GenBank/DDBJ databases">
        <title>Metagenomes extracteed from RO microbial community.</title>
        <authorList>
            <person name="Rehman Z."/>
        </authorList>
    </citation>
    <scope>NUCLEOTIDE SEQUENCE</scope>
    <source>
        <strain evidence="1">LB_CRA_1</strain>
    </source>
</reference>
<keyword evidence="2" id="KW-0479">Metal-binding</keyword>
<dbReference type="PDB" id="9MTY">
    <property type="method" value="EM"/>
    <property type="resolution" value="3.05 A"/>
    <property type="chains" value="A/B=1-331"/>
</dbReference>
<evidence type="ECO:0000313" key="1">
    <source>
        <dbReference type="EMBL" id="RDJ35482.1"/>
    </source>
</evidence>
<evidence type="ECO:0007829" key="2">
    <source>
        <dbReference type="PDB" id="9MTY"/>
    </source>
</evidence>
<reference evidence="2" key="2">
    <citation type="journal article" date="2025" name="Science">
        <title>TIGR-Tas: A family of modular RNA-guided DNA-targeting systems in prokaryotes and their viruses.</title>
        <authorList>
            <person name="Faure G."/>
            <person name="Saito M."/>
            <person name="Wilkinson M.E."/>
            <person name="Quinones-Olvera N."/>
            <person name="Xu P."/>
            <person name="Flam-Shepherd D."/>
            <person name="Kim S."/>
            <person name="Reddy N."/>
            <person name="Zhu S."/>
            <person name="Evgeniou L."/>
            <person name="Koonin E.V."/>
            <person name="Macrae R.K."/>
            <person name="Zhang F."/>
        </authorList>
    </citation>
    <scope>STRUCTURE BY ELECTRON MICROSCOPY (3.05 ANGSTROMS) OF 1-331 IN COMPLEX WITH MG(2+)</scope>
</reference>
<dbReference type="EMBL" id="QQVH01000006">
    <property type="protein sequence ID" value="RDJ35482.1"/>
    <property type="molecule type" value="Genomic_DNA"/>
</dbReference>
<feature type="binding site" evidence="2">
    <location>
        <position position="11"/>
    </location>
    <ligand>
        <name>Mg(2+)</name>
        <dbReference type="ChEBI" id="CHEBI:18420"/>
        <label>1</label>
    </ligand>
</feature>
<accession>A0A370LRB3</accession>
<keyword evidence="2" id="KW-0002">3D-structure</keyword>
<feature type="binding site" evidence="2">
    <location>
        <position position="123"/>
    </location>
    <ligand>
        <name>Mg(2+)</name>
        <dbReference type="ChEBI" id="CHEBI:18420"/>
        <label>2</label>
    </ligand>
</feature>
<sequence length="331" mass="38208">MDNDITILAVDWSHEERKLAIFDGKKIRKKLPEPSSDVIIVAENIPQKYAAPFIEVGAKVLRCSTNATADARKNYQKKVDAAFAKNDENDSKVIWALYQTHPELFREMKLEPPLSSYYAIFKDYQEVRIRTGNRLYSDRTDAMEEFFKIVKKGEHELKKAVDKELENHPVYTQWLQHIKGIGPVVAGGLISLIGDIDRFDSVSKLWAYAGYSVDNGKVQKRKKGVASNWKNKIRTHCYNIVDSFIKQRTSVYRELYDAEKARQRPKVESDGHAHNRAVRKVAKVFLQHYWVVSRELAGFSVSKPWILEHGGHVDYIKPPHWNKVEIKPCKP</sequence>
<protein>
    <submittedName>
        <fullName evidence="1">Uncharacterized protein</fullName>
    </submittedName>
</protein>
<proteinExistence type="evidence at protein level"/>
<accession>A0ACD6BAH6</accession>
<comment type="caution">
    <text evidence="1">The sequence shown here is derived from an EMBL/GenBank/DDBJ whole genome shotgun (WGS) entry which is preliminary data.</text>
</comment>
<name>A0ACD6BAH6_9CREN</name>
<organism evidence="1">
    <name type="scientific">Thermoproteota archaeon</name>
    <dbReference type="NCBI Taxonomy" id="2056631"/>
    <lineage>
        <taxon>Archaea</taxon>
        <taxon>Thermoproteota</taxon>
    </lineage>
</organism>
<gene>
    <name evidence="1" type="ORF">DWQ19_11745</name>
</gene>